<evidence type="ECO:0000313" key="3">
    <source>
        <dbReference type="EMBL" id="KAK3364626.1"/>
    </source>
</evidence>
<reference evidence="3" key="1">
    <citation type="journal article" date="2023" name="Mol. Phylogenet. Evol.">
        <title>Genome-scale phylogeny and comparative genomics of the fungal order Sordariales.</title>
        <authorList>
            <person name="Hensen N."/>
            <person name="Bonometti L."/>
            <person name="Westerberg I."/>
            <person name="Brannstrom I.O."/>
            <person name="Guillou S."/>
            <person name="Cros-Aarteil S."/>
            <person name="Calhoun S."/>
            <person name="Haridas S."/>
            <person name="Kuo A."/>
            <person name="Mondo S."/>
            <person name="Pangilinan J."/>
            <person name="Riley R."/>
            <person name="LaButti K."/>
            <person name="Andreopoulos B."/>
            <person name="Lipzen A."/>
            <person name="Chen C."/>
            <person name="Yan M."/>
            <person name="Daum C."/>
            <person name="Ng V."/>
            <person name="Clum A."/>
            <person name="Steindorff A."/>
            <person name="Ohm R.A."/>
            <person name="Martin F."/>
            <person name="Silar P."/>
            <person name="Natvig D.O."/>
            <person name="Lalanne C."/>
            <person name="Gautier V."/>
            <person name="Ament-Velasquez S.L."/>
            <person name="Kruys A."/>
            <person name="Hutchinson M.I."/>
            <person name="Powell A.J."/>
            <person name="Barry K."/>
            <person name="Miller A.N."/>
            <person name="Grigoriev I.V."/>
            <person name="Debuchy R."/>
            <person name="Gladieux P."/>
            <person name="Hiltunen Thoren M."/>
            <person name="Johannesson H."/>
        </authorList>
    </citation>
    <scope>NUCLEOTIDE SEQUENCE</scope>
    <source>
        <strain evidence="3">CBS 955.72</strain>
    </source>
</reference>
<feature type="region of interest" description="Disordered" evidence="2">
    <location>
        <begin position="1"/>
        <end position="117"/>
    </location>
</feature>
<dbReference type="CDD" id="cd00882">
    <property type="entry name" value="Ras_like_GTPase"/>
    <property type="match status" value="1"/>
</dbReference>
<protein>
    <recommendedName>
        <fullName evidence="5">G domain-containing protein</fullName>
    </recommendedName>
</protein>
<evidence type="ECO:0008006" key="5">
    <source>
        <dbReference type="Google" id="ProtNLM"/>
    </source>
</evidence>
<gene>
    <name evidence="3" type="ORF">B0T25DRAFT_563634</name>
</gene>
<dbReference type="SUPFAM" id="SSF52540">
    <property type="entry name" value="P-loop containing nucleoside triphosphate hydrolases"/>
    <property type="match status" value="1"/>
</dbReference>
<name>A0AAJ0HXR5_9PEZI</name>
<feature type="coiled-coil region" evidence="1">
    <location>
        <begin position="359"/>
        <end position="442"/>
    </location>
</feature>
<dbReference type="InterPro" id="IPR027417">
    <property type="entry name" value="P-loop_NTPase"/>
</dbReference>
<proteinExistence type="predicted"/>
<evidence type="ECO:0000256" key="1">
    <source>
        <dbReference type="SAM" id="Coils"/>
    </source>
</evidence>
<sequence length="496" mass="57003">MLEREYYDAQTPEERYRTPSGSVPRPPRFVRQTSQPVPRPQDRAQPRRESQERWARASTEEPTLLRRSRNSIPTPQTERYPDFSLPQPYEPGTVLSEDRNVPPPRPAASEQAQPGLEVAEQAQPGLEAAEPPSISGLHDVQNGDAIIAVMGMTGSGKTRFVSHFCETAEAGHTLASDTTQVEAHLARHPIRGRRVIFVDTPGFDDTTRTDTEVLRDIVNWLTSAYERNIKLTGLVYLHGVNTPRVGGSARSNMRHFHQLCGDESMNSVALATTHWSRGARERESQESRHQELATNALFWKELVRNGARVFRHNSEADSARTIVHYLLDQNPSGGVHLRVQREMAAGMTLDQTTVGAAFYQRLQELRDLYERQIGDLRRDLEEMRRQGQQDRRTINQITRDREVLQTEIRELEGDLRAEVESRQRLRVTVKELQEQRTRELRRVKEQIWQDCENRIGNILAESHGDPWTIRDIIDKERRLKKGGEKRYRQGHLCLVM</sequence>
<comment type="caution">
    <text evidence="3">The sequence shown here is derived from an EMBL/GenBank/DDBJ whole genome shotgun (WGS) entry which is preliminary data.</text>
</comment>
<evidence type="ECO:0000256" key="2">
    <source>
        <dbReference type="SAM" id="MobiDB-lite"/>
    </source>
</evidence>
<dbReference type="AlphaFoldDB" id="A0AAJ0HXR5"/>
<keyword evidence="1" id="KW-0175">Coiled coil</keyword>
<dbReference type="EMBL" id="JAUIQD010000001">
    <property type="protein sequence ID" value="KAK3364626.1"/>
    <property type="molecule type" value="Genomic_DNA"/>
</dbReference>
<organism evidence="3 4">
    <name type="scientific">Lasiosphaeria hispida</name>
    <dbReference type="NCBI Taxonomy" id="260671"/>
    <lineage>
        <taxon>Eukaryota</taxon>
        <taxon>Fungi</taxon>
        <taxon>Dikarya</taxon>
        <taxon>Ascomycota</taxon>
        <taxon>Pezizomycotina</taxon>
        <taxon>Sordariomycetes</taxon>
        <taxon>Sordariomycetidae</taxon>
        <taxon>Sordariales</taxon>
        <taxon>Lasiosphaeriaceae</taxon>
        <taxon>Lasiosphaeria</taxon>
    </lineage>
</organism>
<dbReference type="Proteomes" id="UP001275084">
    <property type="component" value="Unassembled WGS sequence"/>
</dbReference>
<reference evidence="3" key="2">
    <citation type="submission" date="2023-06" db="EMBL/GenBank/DDBJ databases">
        <authorList>
            <consortium name="Lawrence Berkeley National Laboratory"/>
            <person name="Haridas S."/>
            <person name="Hensen N."/>
            <person name="Bonometti L."/>
            <person name="Westerberg I."/>
            <person name="Brannstrom I.O."/>
            <person name="Guillou S."/>
            <person name="Cros-Aarteil S."/>
            <person name="Calhoun S."/>
            <person name="Kuo A."/>
            <person name="Mondo S."/>
            <person name="Pangilinan J."/>
            <person name="Riley R."/>
            <person name="Labutti K."/>
            <person name="Andreopoulos B."/>
            <person name="Lipzen A."/>
            <person name="Chen C."/>
            <person name="Yanf M."/>
            <person name="Daum C."/>
            <person name="Ng V."/>
            <person name="Clum A."/>
            <person name="Steindorff A."/>
            <person name="Ohm R."/>
            <person name="Martin F."/>
            <person name="Silar P."/>
            <person name="Natvig D."/>
            <person name="Lalanne C."/>
            <person name="Gautier V."/>
            <person name="Ament-Velasquez S.L."/>
            <person name="Kruys A."/>
            <person name="Hutchinson M.I."/>
            <person name="Powell A.J."/>
            <person name="Barry K."/>
            <person name="Miller A.N."/>
            <person name="Grigoriev I.V."/>
            <person name="Debuchy R."/>
            <person name="Gladieux P."/>
            <person name="Thoren M.H."/>
            <person name="Johannesson H."/>
        </authorList>
    </citation>
    <scope>NUCLEOTIDE SEQUENCE</scope>
    <source>
        <strain evidence="3">CBS 955.72</strain>
    </source>
</reference>
<keyword evidence="4" id="KW-1185">Reference proteome</keyword>
<evidence type="ECO:0000313" key="4">
    <source>
        <dbReference type="Proteomes" id="UP001275084"/>
    </source>
</evidence>
<feature type="compositionally biased region" description="Basic and acidic residues" evidence="2">
    <location>
        <begin position="40"/>
        <end position="59"/>
    </location>
</feature>
<accession>A0AAJ0HXR5</accession>
<feature type="compositionally biased region" description="Basic and acidic residues" evidence="2">
    <location>
        <begin position="1"/>
        <end position="17"/>
    </location>
</feature>
<dbReference type="Gene3D" id="3.40.50.300">
    <property type="entry name" value="P-loop containing nucleotide triphosphate hydrolases"/>
    <property type="match status" value="1"/>
</dbReference>